<evidence type="ECO:0000313" key="3">
    <source>
        <dbReference type="Proteomes" id="UP001595729"/>
    </source>
</evidence>
<dbReference type="Proteomes" id="UP001595729">
    <property type="component" value="Unassembled WGS sequence"/>
</dbReference>
<evidence type="ECO:0000259" key="1">
    <source>
        <dbReference type="Pfam" id="PF12697"/>
    </source>
</evidence>
<keyword evidence="3" id="KW-1185">Reference proteome</keyword>
<protein>
    <submittedName>
        <fullName evidence="2">Alpha/beta fold hydrolase</fullName>
    </submittedName>
</protein>
<keyword evidence="2" id="KW-0378">Hydrolase</keyword>
<sequence length="234" mass="24886">MTTLVLLPGMDGTGALFAPLLQELSPEIQRVVITYPPNERLGYAELVERVEKQLPTATDYVLLGESFSGPVATLLAGRNPPGLRGLILACSFVRTPRPALAPFRPLARLLPNPALVLGPLGFALMGKLATPSLRRSLAEAISSVDPGVMRHRAAAALSGDASNSLATVRCPVLYLQANEDRVVPTRCAAEVQRLCPQTQIVSLPGPHFLLQTQAVAAAERIEAFIAGALNADRQ</sequence>
<accession>A0ABV7WB41</accession>
<dbReference type="RefSeq" id="WP_382179858.1">
    <property type="nucleotide sequence ID" value="NZ_JBHRXX010000011.1"/>
</dbReference>
<dbReference type="InterPro" id="IPR029058">
    <property type="entry name" value="AB_hydrolase_fold"/>
</dbReference>
<dbReference type="EMBL" id="JBHRXX010000011">
    <property type="protein sequence ID" value="MFC3686657.1"/>
    <property type="molecule type" value="Genomic_DNA"/>
</dbReference>
<proteinExistence type="predicted"/>
<feature type="domain" description="AB hydrolase-1" evidence="1">
    <location>
        <begin position="4"/>
        <end position="214"/>
    </location>
</feature>
<dbReference type="GO" id="GO:0016787">
    <property type="term" value="F:hydrolase activity"/>
    <property type="evidence" value="ECO:0007669"/>
    <property type="project" value="UniProtKB-KW"/>
</dbReference>
<dbReference type="Gene3D" id="3.40.50.1820">
    <property type="entry name" value="alpha/beta hydrolase"/>
    <property type="match status" value="1"/>
</dbReference>
<dbReference type="PANTHER" id="PTHR22753">
    <property type="entry name" value="TRANSMEMBRANE PROTEIN 68"/>
    <property type="match status" value="1"/>
</dbReference>
<evidence type="ECO:0000313" key="2">
    <source>
        <dbReference type="EMBL" id="MFC3686657.1"/>
    </source>
</evidence>
<dbReference type="Pfam" id="PF12697">
    <property type="entry name" value="Abhydrolase_6"/>
    <property type="match status" value="1"/>
</dbReference>
<dbReference type="PANTHER" id="PTHR22753:SF14">
    <property type="entry name" value="MONOACYLGLYCEROL_DIACYLGLYCEROL O-ACYLTRANSFERASE"/>
    <property type="match status" value="1"/>
</dbReference>
<gene>
    <name evidence="2" type="ORF">ACFOPI_23905</name>
</gene>
<name>A0ABV7WB41_9BURK</name>
<organism evidence="2 3">
    <name type="scientific">Hydrogenophaga luteola</name>
    <dbReference type="NCBI Taxonomy" id="1591122"/>
    <lineage>
        <taxon>Bacteria</taxon>
        <taxon>Pseudomonadati</taxon>
        <taxon>Pseudomonadota</taxon>
        <taxon>Betaproteobacteria</taxon>
        <taxon>Burkholderiales</taxon>
        <taxon>Comamonadaceae</taxon>
        <taxon>Hydrogenophaga</taxon>
    </lineage>
</organism>
<dbReference type="InterPro" id="IPR000073">
    <property type="entry name" value="AB_hydrolase_1"/>
</dbReference>
<dbReference type="SUPFAM" id="SSF53474">
    <property type="entry name" value="alpha/beta-Hydrolases"/>
    <property type="match status" value="1"/>
</dbReference>
<comment type="caution">
    <text evidence="2">The sequence shown here is derived from an EMBL/GenBank/DDBJ whole genome shotgun (WGS) entry which is preliminary data.</text>
</comment>
<reference evidence="3" key="1">
    <citation type="journal article" date="2019" name="Int. J. Syst. Evol. Microbiol.">
        <title>The Global Catalogue of Microorganisms (GCM) 10K type strain sequencing project: providing services to taxonomists for standard genome sequencing and annotation.</title>
        <authorList>
            <consortium name="The Broad Institute Genomics Platform"/>
            <consortium name="The Broad Institute Genome Sequencing Center for Infectious Disease"/>
            <person name="Wu L."/>
            <person name="Ma J."/>
        </authorList>
    </citation>
    <scope>NUCLEOTIDE SEQUENCE [LARGE SCALE GENOMIC DNA]</scope>
    <source>
        <strain evidence="3">KCTC 42501</strain>
    </source>
</reference>